<evidence type="ECO:0000256" key="3">
    <source>
        <dbReference type="ARBA" id="ARBA00022884"/>
    </source>
</evidence>
<keyword evidence="3" id="KW-0694">RNA-binding</keyword>
<organism evidence="6 7">
    <name type="scientific">Tannerella forsythia</name>
    <name type="common">Bacteroides forsythus</name>
    <dbReference type="NCBI Taxonomy" id="28112"/>
    <lineage>
        <taxon>Bacteria</taxon>
        <taxon>Pseudomonadati</taxon>
        <taxon>Bacteroidota</taxon>
        <taxon>Bacteroidia</taxon>
        <taxon>Bacteroidales</taxon>
        <taxon>Tannerellaceae</taxon>
        <taxon>Tannerella</taxon>
    </lineage>
</organism>
<comment type="similarity">
    <text evidence="1">Belongs to the CRISPR-associated Csm4 family.</text>
</comment>
<dbReference type="InterPro" id="IPR040932">
    <property type="entry name" value="Csm4_C"/>
</dbReference>
<dbReference type="RefSeq" id="WP_074450068.1">
    <property type="nucleotide sequence ID" value="NZ_FMMM01000067.1"/>
</dbReference>
<reference evidence="6 7" key="1">
    <citation type="submission" date="2016-09" db="EMBL/GenBank/DDBJ databases">
        <authorList>
            <person name="Capua I."/>
            <person name="De Benedictis P."/>
            <person name="Joannis T."/>
            <person name="Lombin L.H."/>
            <person name="Cattoli G."/>
        </authorList>
    </citation>
    <scope>NUCLEOTIDE SEQUENCE [LARGE SCALE GENOMIC DNA]</scope>
    <source>
        <strain evidence="6 7">UB20</strain>
    </source>
</reference>
<evidence type="ECO:0000259" key="5">
    <source>
        <dbReference type="Pfam" id="PF17953"/>
    </source>
</evidence>
<dbReference type="Pfam" id="PF17953">
    <property type="entry name" value="Csm4_C"/>
    <property type="match status" value="1"/>
</dbReference>
<dbReference type="GO" id="GO:0003723">
    <property type="term" value="F:RNA binding"/>
    <property type="evidence" value="ECO:0007669"/>
    <property type="project" value="UniProtKB-KW"/>
</dbReference>
<proteinExistence type="inferred from homology"/>
<dbReference type="GO" id="GO:0051607">
    <property type="term" value="P:defense response to virus"/>
    <property type="evidence" value="ECO:0007669"/>
    <property type="project" value="UniProtKB-KW"/>
</dbReference>
<dbReference type="InterPro" id="IPR005510">
    <property type="entry name" value="Csm4"/>
</dbReference>
<evidence type="ECO:0000256" key="4">
    <source>
        <dbReference type="ARBA" id="ARBA00023118"/>
    </source>
</evidence>
<evidence type="ECO:0000313" key="6">
    <source>
        <dbReference type="EMBL" id="SCQ23298.1"/>
    </source>
</evidence>
<accession>A0A1D3UTJ9</accession>
<keyword evidence="4" id="KW-0051">Antiviral defense</keyword>
<dbReference type="AlphaFoldDB" id="A0A1D3UTJ9"/>
<dbReference type="EMBL" id="FMMM01000067">
    <property type="protein sequence ID" value="SCQ23298.1"/>
    <property type="molecule type" value="Genomic_DNA"/>
</dbReference>
<name>A0A1D3UTJ9_TANFO</name>
<evidence type="ECO:0000256" key="2">
    <source>
        <dbReference type="ARBA" id="ARBA00016109"/>
    </source>
</evidence>
<evidence type="ECO:0000313" key="7">
    <source>
        <dbReference type="Proteomes" id="UP000182057"/>
    </source>
</evidence>
<gene>
    <name evidence="6" type="ORF">TFUB20_02017</name>
</gene>
<protein>
    <recommendedName>
        <fullName evidence="2">CRISPR system Cms protein Csm4</fullName>
    </recommendedName>
</protein>
<feature type="domain" description="Csm4 C-terminal" evidence="5">
    <location>
        <begin position="245"/>
        <end position="325"/>
    </location>
</feature>
<dbReference type="NCBIfam" id="TIGR01903">
    <property type="entry name" value="cas5_csm4"/>
    <property type="match status" value="1"/>
</dbReference>
<sequence length="331" mass="37746">MRKAIILKCRQGSRFHFGEFAREQSTALFHTADYIHSDVIFAAFISSLAQICPEKTDVFREYFQQGNIRLSSGFYAIEYNKQTIFLLPKPTVLNISPTDNPKKFKKIQFMSKGVWEKGVAPDKWFSDDSPCISPNEKTIFLKEEIGSDALFPLSQKVDIQKVKARGAEDKDNLYVQTDLILQGNENYAVHWYFLAETNLKDEDEKLFYRIIGLLAANGIGGERSTGCGNIESVEYQDFEFQTNQPSDDQVALSLVFPKEEGMNVCKYYQTKFRGGMCLGLEKRLPVATALLEGAVMSEKVKPDVLDFSQNEKKYWKYSGDFFLPLPLSFNP</sequence>
<dbReference type="OrthoDB" id="597017at2"/>
<evidence type="ECO:0000256" key="1">
    <source>
        <dbReference type="ARBA" id="ARBA00005772"/>
    </source>
</evidence>
<dbReference type="Proteomes" id="UP000182057">
    <property type="component" value="Unassembled WGS sequence"/>
</dbReference>